<dbReference type="OMA" id="QTITECK"/>
<keyword evidence="2" id="KW-0963">Cytoplasm</keyword>
<dbReference type="GeneID" id="106661528"/>
<evidence type="ECO:0000256" key="4">
    <source>
        <dbReference type="ARBA" id="ARBA00022737"/>
    </source>
</evidence>
<dbReference type="Gene3D" id="2.130.10.10">
    <property type="entry name" value="YVTN repeat-like/Quinoprotein amine dehydrogenase"/>
    <property type="match status" value="2"/>
</dbReference>
<evidence type="ECO:0000256" key="3">
    <source>
        <dbReference type="ARBA" id="ARBA00022574"/>
    </source>
</evidence>
<organism evidence="6 7">
    <name type="scientific">Cimex lectularius</name>
    <name type="common">Bed bug</name>
    <name type="synonym">Acanthia lectularia</name>
    <dbReference type="NCBI Taxonomy" id="79782"/>
    <lineage>
        <taxon>Eukaryota</taxon>
        <taxon>Metazoa</taxon>
        <taxon>Ecdysozoa</taxon>
        <taxon>Arthropoda</taxon>
        <taxon>Hexapoda</taxon>
        <taxon>Insecta</taxon>
        <taxon>Pterygota</taxon>
        <taxon>Neoptera</taxon>
        <taxon>Paraneoptera</taxon>
        <taxon>Hemiptera</taxon>
        <taxon>Heteroptera</taxon>
        <taxon>Panheteroptera</taxon>
        <taxon>Cimicomorpha</taxon>
        <taxon>Cimicidae</taxon>
        <taxon>Cimex</taxon>
    </lineage>
</organism>
<dbReference type="Proteomes" id="UP000494040">
    <property type="component" value="Unassembled WGS sequence"/>
</dbReference>
<dbReference type="InterPro" id="IPR001680">
    <property type="entry name" value="WD40_rpt"/>
</dbReference>
<sequence>MDIFKYKRFSGEPCDIEKTFETLLENEDIVLLHVPSHIQKQLSCVLGKEIFIDKPWKTISKNAVLEEILDYGEESIFNSYKNQLKNLKDPEVLVGYDTRNLDDENFFVCITNTGRNKIIEELKLLHENHMKFIEKANGMDAKPWVDLGSSAEIGIDIAYNNRPLISFEYLGMKHCRFVSPNFVNVDAGTSPHNYAFIKNTRTTFEQIPTFCSNKCIQTITECKDSFAQTIPEIPMNASTQFNPEIEAKEKEEKLNEPITTIALTDSFKKGCKKLMDALTYNAEYDLYKNDYEELAKCGQLLQIYPFLEYKHFVMFADITGDRNKYVTDTSWHPKYSGIVAVSYGNEVLCESIYLESNSDDSDFEYKPVAPRSFEPKVEKKKLIGEIVHAQSWMKSVLNYRKYRKRKEDDSMNKLAIHSLRCLKHSKDLRLLIIKMEVEHENSIPELDDLEFDEDFHYTKFVEGNPTPEEIIARVKAQARSNKHVDVNPNTKTRFDESIKKYKYLEKFPPTPEQMKTFNTIWDGKFWKFGEGIKEEALIYHKRHIAKAEKQIGKVILAPRNKSFFPFFRRKGKTEKHVETKTIRKSQSFSGASSATNRTRIQHSSTIKKLKSISQPSIRDQESRSDQSGAVRKKKKKKDIYREITDDEDDEKKNAVNFLSSEHPILIWWLANDLKAILHLDCPQEVHSINFCPHNGDIIIGGTITGQLVLWDLQGKLPPTTTSILRDTGEKTTYRVLKRKMSWFKDLQVPKWIKYAAITSLSDSHRSKVINIEWLPPNYEFNNGAFSPLKEDQNYSSQIISTSLDGEIKFWDLNITPRAKGTTRYIERLVGIRNQFHKPAALTKDKSVLAEFNKRWPSKYSILCNSPNNLPLQITSIQFEPRRLQFERVTPPNPHGKDKMGDIIEYKLKLNYEEETTISQNAFVGTMTGSVGFAEWKGKGVMGEIDKSPEVTIVKTFAAIHDGPITGVARHPFIDNIAISTGGHIYAIWNTRDMTWPIMWKRYYGLTVSCCSWSPLRPSLYRIGRSDGFVEIWDLILQSHEPKILIPASGERIICFSSALLKLPKGLLGILDSKASFILLYIPWFYQLWKKSELDKLNEIILREPPRREALLKWAETWRSMHVSRFAQRETTDSKAKVTTKKKVAGISYGEDEKKDCKKYYQELYKWYLRRRRRTPPWVVAMEQKRQTQEQDHVVNTILANKCVNLETLREQMLPLVRKDTRLKIKEEKVLEMLGEADKIFQTAAKEIFVDPEHSKKASQISLRIGQEEAFDVTDTLNEIELYFGPNGREMEKEYDEAISVKIDLDDKLPFTELVEKCKPSREVFNDRRRWRDPRNRWLREIVKNELEANGLSFRQWENHKSKYTIKKYKKRVANLKQLRGVYGQQYDPLWDFDFRPTNENERIFEPIENSEEEREDLPFIGGKSYTFAKFEVNESCSLDLDFLSEIENINKMFAKEHAIQFEKKKKKKKRIKGLSLYKKLGESVSASFMSHISSNLRISSSETIKGSVISHVTKGTEDSVIQLMSDADIVSEEVPVEDEVDMEEEGEEEGQIEKENKYEAWQRRMQEKSVKDIKTVRRIIAGKGSKISIPEVEEGDDDEYDFMDYSDLSSQDEIIYSGESIPSPGSSPPSIPEDDWKATLNTKIEVDKDQPFVEHFEGPPPGRHIAQVIRRPLPMIKEAPQDTYVMDESALPEHVQEIIEEPVPKPKKPRKLKPDTKKSKKHQKHRATVEQIISDVEEEPRLDEEDQMYFGEQIDEEEEERPSALLKFGSNLWGSEEHEELLVDEDTFEEEDHIKQID</sequence>
<dbReference type="PANTHER" id="PTHR12442:SF5">
    <property type="entry name" value="DYNEIN AXONEMAL INTERMEDIATE CHAIN 3"/>
    <property type="match status" value="1"/>
</dbReference>
<feature type="compositionally biased region" description="Polar residues" evidence="5">
    <location>
        <begin position="584"/>
        <end position="604"/>
    </location>
</feature>
<dbReference type="SMART" id="SM00320">
    <property type="entry name" value="WD40"/>
    <property type="match status" value="4"/>
</dbReference>
<feature type="region of interest" description="Disordered" evidence="5">
    <location>
        <begin position="1700"/>
        <end position="1728"/>
    </location>
</feature>
<dbReference type="PANTHER" id="PTHR12442">
    <property type="entry name" value="DYNEIN INTERMEDIATE CHAIN"/>
    <property type="match status" value="1"/>
</dbReference>
<dbReference type="GO" id="GO:0045503">
    <property type="term" value="F:dynein light chain binding"/>
    <property type="evidence" value="ECO:0007669"/>
    <property type="project" value="TreeGrafter"/>
</dbReference>
<evidence type="ECO:0000256" key="2">
    <source>
        <dbReference type="ARBA" id="ARBA00022490"/>
    </source>
</evidence>
<feature type="region of interest" description="Disordered" evidence="5">
    <location>
        <begin position="575"/>
        <end position="638"/>
    </location>
</feature>
<evidence type="ECO:0000256" key="1">
    <source>
        <dbReference type="ARBA" id="ARBA00004496"/>
    </source>
</evidence>
<dbReference type="InterPro" id="IPR036322">
    <property type="entry name" value="WD40_repeat_dom_sf"/>
</dbReference>
<keyword evidence="7" id="KW-1185">Reference proteome</keyword>
<comment type="subcellular location">
    <subcellularLocation>
        <location evidence="1">Cytoplasm</location>
    </subcellularLocation>
</comment>
<evidence type="ECO:0008006" key="8">
    <source>
        <dbReference type="Google" id="ProtNLM"/>
    </source>
</evidence>
<dbReference type="GO" id="GO:0005737">
    <property type="term" value="C:cytoplasm"/>
    <property type="evidence" value="ECO:0007669"/>
    <property type="project" value="UniProtKB-SubCell"/>
</dbReference>
<name>A0A8I6TCZ7_CIMLE</name>
<dbReference type="GO" id="GO:0045504">
    <property type="term" value="F:dynein heavy chain binding"/>
    <property type="evidence" value="ECO:0007669"/>
    <property type="project" value="TreeGrafter"/>
</dbReference>
<dbReference type="InterPro" id="IPR050687">
    <property type="entry name" value="Dynein_IC"/>
</dbReference>
<reference evidence="6" key="1">
    <citation type="submission" date="2022-01" db="UniProtKB">
        <authorList>
            <consortium name="EnsemblMetazoa"/>
        </authorList>
    </citation>
    <scope>IDENTIFICATION</scope>
</reference>
<dbReference type="OrthoDB" id="6619788at2759"/>
<evidence type="ECO:0000256" key="5">
    <source>
        <dbReference type="SAM" id="MobiDB-lite"/>
    </source>
</evidence>
<dbReference type="RefSeq" id="XP_014240479.1">
    <property type="nucleotide sequence ID" value="XM_014384993.2"/>
</dbReference>
<dbReference type="EnsemblMetazoa" id="XM_014384993.2">
    <property type="protein sequence ID" value="XP_014240479.1"/>
    <property type="gene ID" value="LOC106661528"/>
</dbReference>
<dbReference type="SUPFAM" id="SSF50978">
    <property type="entry name" value="WD40 repeat-like"/>
    <property type="match status" value="1"/>
</dbReference>
<dbReference type="InterPro" id="IPR015943">
    <property type="entry name" value="WD40/YVTN_repeat-like_dom_sf"/>
</dbReference>
<evidence type="ECO:0000313" key="6">
    <source>
        <dbReference type="EnsemblMetazoa" id="XP_014240479.1"/>
    </source>
</evidence>
<dbReference type="KEGG" id="clec:106661528"/>
<keyword evidence="3" id="KW-0853">WD repeat</keyword>
<keyword evidence="4" id="KW-0677">Repeat</keyword>
<accession>A0A8I6TCZ7</accession>
<dbReference type="GO" id="GO:0007018">
    <property type="term" value="P:microtubule-based movement"/>
    <property type="evidence" value="ECO:0007669"/>
    <property type="project" value="TreeGrafter"/>
</dbReference>
<evidence type="ECO:0000313" key="7">
    <source>
        <dbReference type="Proteomes" id="UP000494040"/>
    </source>
</evidence>
<proteinExistence type="predicted"/>
<protein>
    <recommendedName>
        <fullName evidence="8">WD repeat-containing protein 63</fullName>
    </recommendedName>
</protein>
<dbReference type="CTD" id="38851"/>